<keyword evidence="13" id="KW-1185">Reference proteome</keyword>
<dbReference type="PANTHER" id="PTHR46906:SF1">
    <property type="entry name" value="HEAT SHOCK PROTEIN BETA-8"/>
    <property type="match status" value="1"/>
</dbReference>
<gene>
    <name evidence="12" type="primary">LOC101877668</name>
</gene>
<evidence type="ECO:0000256" key="8">
    <source>
        <dbReference type="ARBA" id="ARBA00093496"/>
    </source>
</evidence>
<evidence type="ECO:0000256" key="7">
    <source>
        <dbReference type="ARBA" id="ARBA00093303"/>
    </source>
</evidence>
<evidence type="ECO:0000256" key="9">
    <source>
        <dbReference type="PROSITE-ProRule" id="PRU00285"/>
    </source>
</evidence>
<sequence length="311" mass="33853">MLERRSMRQSQEGGCGTRKWSRTPASPSLITPHPLPHPIAHQSRAGITPTGSPRRHQGSRDRSRSTRIPPGVDASPPGRAPQGSSQPGAAAQGLRLRGRARGTRPDPLTAAMADSQMPFSCHYPGRRSVRDPFREPGLTSRLLDDDFGMSPFPGDLTADWPDWARPRLTTTWPGPLRSGMARASTMAPSYGAHFGGYPESRSPAPFPREPWKVCVNVHSFKPEELTVKTKDGYVEVSGKHEEQQVEGGIVSKNFTKKIQLPYEVDPITVFASLSPEGLLIIEAPQIPPYQQHGEGGCGSEIPVESQEATCA</sequence>
<name>A0A8V5HD68_MELUD</name>
<evidence type="ECO:0000313" key="12">
    <source>
        <dbReference type="Ensembl" id="ENSMUNP00000023835.1"/>
    </source>
</evidence>
<evidence type="ECO:0000256" key="10">
    <source>
        <dbReference type="RuleBase" id="RU003616"/>
    </source>
</evidence>
<keyword evidence="6" id="KW-0539">Nucleus</keyword>
<accession>A0A8V5HD68</accession>
<dbReference type="AlphaFoldDB" id="A0A8V5HD68"/>
<comment type="similarity">
    <text evidence="9 10">Belongs to the small heat shock protein (HSP20) family.</text>
</comment>
<evidence type="ECO:0000256" key="11">
    <source>
        <dbReference type="SAM" id="MobiDB-lite"/>
    </source>
</evidence>
<keyword evidence="4" id="KW-0346">Stress response</keyword>
<dbReference type="CDD" id="cd06480">
    <property type="entry name" value="ACD_HspB8_like"/>
    <property type="match status" value="1"/>
</dbReference>
<dbReference type="SUPFAM" id="SSF49764">
    <property type="entry name" value="HSP20-like chaperones"/>
    <property type="match status" value="1"/>
</dbReference>
<comment type="function">
    <text evidence="7">Involved in the chaperone-assisted selective autophagy (CASA), a crucial process for protein quality control, particularly in mechanical strained cells and tissues such as muscle. Displays temperature-dependent chaperone activity.</text>
</comment>
<dbReference type="GO" id="GO:0042803">
    <property type="term" value="F:protein homodimerization activity"/>
    <property type="evidence" value="ECO:0007669"/>
    <property type="project" value="InterPro"/>
</dbReference>
<reference evidence="12" key="3">
    <citation type="submission" date="2025-09" db="UniProtKB">
        <authorList>
            <consortium name="Ensembl"/>
        </authorList>
    </citation>
    <scope>IDENTIFICATION</scope>
</reference>
<dbReference type="InterPro" id="IPR042790">
    <property type="entry name" value="HspB8_ACD"/>
</dbReference>
<dbReference type="Pfam" id="PF00011">
    <property type="entry name" value="HSP20"/>
    <property type="match status" value="1"/>
</dbReference>
<reference evidence="12" key="2">
    <citation type="submission" date="2025-08" db="UniProtKB">
        <authorList>
            <consortium name="Ensembl"/>
        </authorList>
    </citation>
    <scope>IDENTIFICATION</scope>
</reference>
<dbReference type="PANTHER" id="PTHR46906">
    <property type="entry name" value="HEAT SHOCK PROTEIN BETA-8"/>
    <property type="match status" value="1"/>
</dbReference>
<dbReference type="InterPro" id="IPR002068">
    <property type="entry name" value="A-crystallin/Hsp20_dom"/>
</dbReference>
<dbReference type="Gene3D" id="2.60.40.790">
    <property type="match status" value="1"/>
</dbReference>
<dbReference type="InterPro" id="IPR008978">
    <property type="entry name" value="HSP20-like_chaperone"/>
</dbReference>
<dbReference type="PRINTS" id="PR00299">
    <property type="entry name" value="ACRYSTALLIN"/>
</dbReference>
<dbReference type="GO" id="GO:0005634">
    <property type="term" value="C:nucleus"/>
    <property type="evidence" value="ECO:0007669"/>
    <property type="project" value="TreeGrafter"/>
</dbReference>
<evidence type="ECO:0000256" key="1">
    <source>
        <dbReference type="ARBA" id="ARBA00018965"/>
    </source>
</evidence>
<reference evidence="12" key="1">
    <citation type="submission" date="2020-03" db="EMBL/GenBank/DDBJ databases">
        <title>Melopsittacus undulatus (budgerigar) genome, bMelUnd1, maternal haplotype with Z.</title>
        <authorList>
            <person name="Gedman G."/>
            <person name="Mountcastle J."/>
            <person name="Haase B."/>
            <person name="Formenti G."/>
            <person name="Wright T."/>
            <person name="Apodaca J."/>
            <person name="Pelan S."/>
            <person name="Chow W."/>
            <person name="Rhie A."/>
            <person name="Howe K."/>
            <person name="Fedrigo O."/>
            <person name="Jarvis E.D."/>
        </authorList>
    </citation>
    <scope>NUCLEOTIDE SEQUENCE [LARGE SCALE GENOMIC DNA]</scope>
</reference>
<comment type="subunit">
    <text evidence="8">Monomer. Forms a ternary complex with BAG3 and HSPA1A. Component of the chaperone-assisted selective autophagy (CASA) complex consisting of BAG3, HSPA8/HSC70, HSPB8 and STUB1/CHIP. Interacts with HSPB1. Interacts with DNAJB6. Interacts with BAG3.</text>
</comment>
<keyword evidence="3" id="KW-0597">Phosphoprotein</keyword>
<dbReference type="GO" id="GO:0034620">
    <property type="term" value="P:cellular response to unfolded protein"/>
    <property type="evidence" value="ECO:0007669"/>
    <property type="project" value="InterPro"/>
</dbReference>
<evidence type="ECO:0000256" key="2">
    <source>
        <dbReference type="ARBA" id="ARBA00022481"/>
    </source>
</evidence>
<dbReference type="GO" id="GO:0005737">
    <property type="term" value="C:cytoplasm"/>
    <property type="evidence" value="ECO:0007669"/>
    <property type="project" value="TreeGrafter"/>
</dbReference>
<feature type="region of interest" description="Disordered" evidence="11">
    <location>
        <begin position="291"/>
        <end position="311"/>
    </location>
</feature>
<evidence type="ECO:0000256" key="6">
    <source>
        <dbReference type="ARBA" id="ARBA00023242"/>
    </source>
</evidence>
<evidence type="ECO:0000313" key="13">
    <source>
        <dbReference type="Proteomes" id="UP000694405"/>
    </source>
</evidence>
<dbReference type="InterPro" id="IPR001436">
    <property type="entry name" value="Alpha-crystallin/sHSP_animal"/>
</dbReference>
<feature type="region of interest" description="Disordered" evidence="11">
    <location>
        <begin position="1"/>
        <end position="115"/>
    </location>
</feature>
<dbReference type="PROSITE" id="PS01031">
    <property type="entry name" value="SHSP"/>
    <property type="match status" value="1"/>
</dbReference>
<evidence type="ECO:0000256" key="3">
    <source>
        <dbReference type="ARBA" id="ARBA00022553"/>
    </source>
</evidence>
<organism evidence="12 13">
    <name type="scientific">Melopsittacus undulatus</name>
    <name type="common">Budgerigar</name>
    <name type="synonym">Psittacus undulatus</name>
    <dbReference type="NCBI Taxonomy" id="13146"/>
    <lineage>
        <taxon>Eukaryota</taxon>
        <taxon>Metazoa</taxon>
        <taxon>Chordata</taxon>
        <taxon>Craniata</taxon>
        <taxon>Vertebrata</taxon>
        <taxon>Euteleostomi</taxon>
        <taxon>Archelosauria</taxon>
        <taxon>Archosauria</taxon>
        <taxon>Dinosauria</taxon>
        <taxon>Saurischia</taxon>
        <taxon>Theropoda</taxon>
        <taxon>Coelurosauria</taxon>
        <taxon>Aves</taxon>
        <taxon>Neognathae</taxon>
        <taxon>Neoaves</taxon>
        <taxon>Telluraves</taxon>
        <taxon>Australaves</taxon>
        <taxon>Psittaciformes</taxon>
        <taxon>Psittaculidae</taxon>
        <taxon>Melopsittacus</taxon>
    </lineage>
</organism>
<keyword evidence="5" id="KW-0143">Chaperone</keyword>
<dbReference type="Proteomes" id="UP000694405">
    <property type="component" value="Chromosome 12"/>
</dbReference>
<dbReference type="InterPro" id="IPR043254">
    <property type="entry name" value="HSPB8"/>
</dbReference>
<proteinExistence type="inferred from homology"/>
<keyword evidence="2" id="KW-0488">Methylation</keyword>
<dbReference type="GO" id="GO:0101031">
    <property type="term" value="C:protein folding chaperone complex"/>
    <property type="evidence" value="ECO:0007669"/>
    <property type="project" value="TreeGrafter"/>
</dbReference>
<protein>
    <recommendedName>
        <fullName evidence="1">Heat shock protein beta-8</fullName>
    </recommendedName>
</protein>
<evidence type="ECO:0000256" key="5">
    <source>
        <dbReference type="ARBA" id="ARBA00023186"/>
    </source>
</evidence>
<dbReference type="Ensembl" id="ENSMUNT00000031134.1">
    <property type="protein sequence ID" value="ENSMUNP00000023835.1"/>
    <property type="gene ID" value="ENSMUNG00000020795.1"/>
</dbReference>
<evidence type="ECO:0000256" key="4">
    <source>
        <dbReference type="ARBA" id="ARBA00023016"/>
    </source>
</evidence>